<protein>
    <recommendedName>
        <fullName evidence="6">HTH gntR-type domain-containing protein</fullName>
    </recommendedName>
</protein>
<dbReference type="GO" id="GO:0030170">
    <property type="term" value="F:pyridoxal phosphate binding"/>
    <property type="evidence" value="ECO:0007669"/>
    <property type="project" value="InterPro"/>
</dbReference>
<dbReference type="GO" id="GO:0003700">
    <property type="term" value="F:DNA-binding transcription factor activity"/>
    <property type="evidence" value="ECO:0007669"/>
    <property type="project" value="InterPro"/>
</dbReference>
<dbReference type="Pfam" id="PF00392">
    <property type="entry name" value="GntR"/>
    <property type="match status" value="1"/>
</dbReference>
<comment type="caution">
    <text evidence="7">The sequence shown here is derived from an EMBL/GenBank/DDBJ whole genome shotgun (WGS) entry which is preliminary data.</text>
</comment>
<dbReference type="InterPro" id="IPR004839">
    <property type="entry name" value="Aminotransferase_I/II_large"/>
</dbReference>
<dbReference type="SMART" id="SM00345">
    <property type="entry name" value="HTH_GNTR"/>
    <property type="match status" value="1"/>
</dbReference>
<dbReference type="InterPro" id="IPR000524">
    <property type="entry name" value="Tscrpt_reg_HTH_GntR"/>
</dbReference>
<dbReference type="AlphaFoldDB" id="U1N8P2"/>
<accession>U1N8P2</accession>
<dbReference type="CDD" id="cd00609">
    <property type="entry name" value="AAT_like"/>
    <property type="match status" value="1"/>
</dbReference>
<gene>
    <name evidence="7" type="ORF">HMPREF9336_04352</name>
</gene>
<dbReference type="PRINTS" id="PR00035">
    <property type="entry name" value="HTHGNTR"/>
</dbReference>
<dbReference type="eggNOG" id="COG1167">
    <property type="taxonomic scope" value="Bacteria"/>
</dbReference>
<name>U1N8P2_SEGRC</name>
<dbReference type="Proteomes" id="UP000004816">
    <property type="component" value="Unassembled WGS sequence"/>
</dbReference>
<evidence type="ECO:0000256" key="2">
    <source>
        <dbReference type="ARBA" id="ARBA00022898"/>
    </source>
</evidence>
<dbReference type="EMBL" id="ACZI02000003">
    <property type="protein sequence ID" value="ERG69208.1"/>
    <property type="molecule type" value="Genomic_DNA"/>
</dbReference>
<proteinExistence type="inferred from homology"/>
<dbReference type="Gene3D" id="3.40.640.10">
    <property type="entry name" value="Type I PLP-dependent aspartate aminotransferase-like (Major domain)"/>
    <property type="match status" value="1"/>
</dbReference>
<comment type="similarity">
    <text evidence="1">In the C-terminal section; belongs to the class-I pyridoxal-phosphate-dependent aminotransferase family.</text>
</comment>
<keyword evidence="4" id="KW-0238">DNA-binding</keyword>
<keyword evidence="3" id="KW-0805">Transcription regulation</keyword>
<feature type="domain" description="HTH gntR-type" evidence="6">
    <location>
        <begin position="37"/>
        <end position="106"/>
    </location>
</feature>
<keyword evidence="8" id="KW-1185">Reference proteome</keyword>
<dbReference type="InterPro" id="IPR015424">
    <property type="entry name" value="PyrdxlP-dep_Trfase"/>
</dbReference>
<dbReference type="InterPro" id="IPR036388">
    <property type="entry name" value="WH-like_DNA-bd_sf"/>
</dbReference>
<evidence type="ECO:0000313" key="7">
    <source>
        <dbReference type="EMBL" id="ERG69208.1"/>
    </source>
</evidence>
<dbReference type="Pfam" id="PF00155">
    <property type="entry name" value="Aminotran_1_2"/>
    <property type="match status" value="1"/>
</dbReference>
<dbReference type="InterPro" id="IPR015421">
    <property type="entry name" value="PyrdxlP-dep_Trfase_major"/>
</dbReference>
<evidence type="ECO:0000259" key="6">
    <source>
        <dbReference type="PROSITE" id="PS50949"/>
    </source>
</evidence>
<dbReference type="PANTHER" id="PTHR46577">
    <property type="entry name" value="HTH-TYPE TRANSCRIPTIONAL REGULATORY PROTEIN GABR"/>
    <property type="match status" value="1"/>
</dbReference>
<dbReference type="InterPro" id="IPR036390">
    <property type="entry name" value="WH_DNA-bd_sf"/>
</dbReference>
<evidence type="ECO:0000256" key="4">
    <source>
        <dbReference type="ARBA" id="ARBA00023125"/>
    </source>
</evidence>
<dbReference type="STRING" id="679197.HMPREF9336_04352"/>
<keyword evidence="2" id="KW-0663">Pyridoxal phosphate</keyword>
<dbReference type="HOGENOM" id="CLU_017584_0_0_11"/>
<evidence type="ECO:0000256" key="1">
    <source>
        <dbReference type="ARBA" id="ARBA00005384"/>
    </source>
</evidence>
<sequence length="505" mass="53914">MSKTLPVPIPAVAPGAHVDAGTLARHLGNWRTAPDAGPVYHALADAIRLSVLDGRLPLGAQLPSERTLAAVLRVSRTTITSAYSELRESGHLVGRQGARSITALPQANRPEHSGGYVPAPATGIDLANASMAAPEGVIFESYREAVDSLCPYLSGIGLEHFGLPQLREAVAQRYRERGLPTSPDQIMITSGAQHALALLLATYVAPLDRVLVEHPTYLGLLEAVRRHGAKPVPVGVRSATAQEARLGVEAGWEPSAVEIAMRQTAPNLAVLIIDNHNPTGLTMPVEDRKALAEAVLRTRTLTVVDESLLDIWHEAPPPPPFASFVAERPELVITLGSMSKSFWGGLRLGWIRAEAEVIRRVAATRPTIDLGTPIVEQLTATNLLAKAGQILPARRELAVTRRAFLTAELSRALPDWEITTGKGGLSLWVQLPKPMSSALAAAATRLGLALVAGPRFGVGGAFERHLRIPHTQPEPVLAQGVELLERAWRSVTGGSVEATPRTLVS</sequence>
<dbReference type="SUPFAM" id="SSF46785">
    <property type="entry name" value="Winged helix' DNA-binding domain"/>
    <property type="match status" value="1"/>
</dbReference>
<dbReference type="GO" id="GO:0003677">
    <property type="term" value="F:DNA binding"/>
    <property type="evidence" value="ECO:0007669"/>
    <property type="project" value="UniProtKB-KW"/>
</dbReference>
<dbReference type="PANTHER" id="PTHR46577:SF1">
    <property type="entry name" value="HTH-TYPE TRANSCRIPTIONAL REGULATORY PROTEIN GABR"/>
    <property type="match status" value="1"/>
</dbReference>
<keyword evidence="5" id="KW-0804">Transcription</keyword>
<reference evidence="7 8" key="1">
    <citation type="journal article" date="2011" name="Stand. Genomic Sci.">
        <title>High quality draft genome sequence of Segniliparus rugosus CDC 945(T)= (ATCC BAA-974(T)).</title>
        <authorList>
            <person name="Earl A.M."/>
            <person name="Desjardins C.A."/>
            <person name="Fitzgerald M.G."/>
            <person name="Arachchi H.M."/>
            <person name="Zeng Q."/>
            <person name="Mehta T."/>
            <person name="Griggs A."/>
            <person name="Birren B.W."/>
            <person name="Toney N.C."/>
            <person name="Carr J."/>
            <person name="Posey J."/>
            <person name="Butler W.R."/>
        </authorList>
    </citation>
    <scope>NUCLEOTIDE SEQUENCE [LARGE SCALE GENOMIC DNA]</scope>
    <source>
        <strain evidence="8">ATCC BAA-974 / DSM 45345 / CCUG 50838 / CIP 108380 / JCM 13579 / CDC 945</strain>
    </source>
</reference>
<evidence type="ECO:0000256" key="5">
    <source>
        <dbReference type="ARBA" id="ARBA00023163"/>
    </source>
</evidence>
<organism evidence="7 8">
    <name type="scientific">Segniliparus rugosus (strain ATCC BAA-974 / DSM 45345 / CCUG 50838 / CIP 108380 / JCM 13579 / CDC 945)</name>
    <dbReference type="NCBI Taxonomy" id="679197"/>
    <lineage>
        <taxon>Bacteria</taxon>
        <taxon>Bacillati</taxon>
        <taxon>Actinomycetota</taxon>
        <taxon>Actinomycetes</taxon>
        <taxon>Mycobacteriales</taxon>
        <taxon>Segniliparaceae</taxon>
        <taxon>Segniliparus</taxon>
    </lineage>
</organism>
<dbReference type="InterPro" id="IPR051446">
    <property type="entry name" value="HTH_trans_reg/aminotransferase"/>
</dbReference>
<dbReference type="PROSITE" id="PS50949">
    <property type="entry name" value="HTH_GNTR"/>
    <property type="match status" value="1"/>
</dbReference>
<dbReference type="SUPFAM" id="SSF53383">
    <property type="entry name" value="PLP-dependent transferases"/>
    <property type="match status" value="1"/>
</dbReference>
<dbReference type="CDD" id="cd07377">
    <property type="entry name" value="WHTH_GntR"/>
    <property type="match status" value="1"/>
</dbReference>
<evidence type="ECO:0000256" key="3">
    <source>
        <dbReference type="ARBA" id="ARBA00023015"/>
    </source>
</evidence>
<dbReference type="Gene3D" id="1.10.10.10">
    <property type="entry name" value="Winged helix-like DNA-binding domain superfamily/Winged helix DNA-binding domain"/>
    <property type="match status" value="1"/>
</dbReference>
<dbReference type="RefSeq" id="WP_021030817.1">
    <property type="nucleotide sequence ID" value="NZ_KI391954.1"/>
</dbReference>
<evidence type="ECO:0000313" key="8">
    <source>
        <dbReference type="Proteomes" id="UP000004816"/>
    </source>
</evidence>